<comment type="caution">
    <text evidence="2">The sequence shown here is derived from an EMBL/GenBank/DDBJ whole genome shotgun (WGS) entry which is preliminary data.</text>
</comment>
<keyword evidence="3" id="KW-1185">Reference proteome</keyword>
<evidence type="ECO:0000313" key="2">
    <source>
        <dbReference type="EMBL" id="MCX5616278.1"/>
    </source>
</evidence>
<dbReference type="EMBL" id="JANIDV010000002">
    <property type="protein sequence ID" value="MCX5616278.1"/>
    <property type="molecule type" value="Genomic_DNA"/>
</dbReference>
<dbReference type="RefSeq" id="WP_266127262.1">
    <property type="nucleotide sequence ID" value="NZ_JANIDV010000002.1"/>
</dbReference>
<accession>A0ABT3WC79</accession>
<organism evidence="2 3">
    <name type="scientific">Bombella dulcis</name>
    <dbReference type="NCBI Taxonomy" id="2967339"/>
    <lineage>
        <taxon>Bacteria</taxon>
        <taxon>Pseudomonadati</taxon>
        <taxon>Pseudomonadota</taxon>
        <taxon>Alphaproteobacteria</taxon>
        <taxon>Acetobacterales</taxon>
        <taxon>Acetobacteraceae</taxon>
        <taxon>Bombella</taxon>
    </lineage>
</organism>
<name>A0ABT3WC79_9PROT</name>
<dbReference type="Proteomes" id="UP001165633">
    <property type="component" value="Unassembled WGS sequence"/>
</dbReference>
<protein>
    <submittedName>
        <fullName evidence="2">Uncharacterized protein</fullName>
    </submittedName>
</protein>
<gene>
    <name evidence="2" type="ORF">NQF87_04730</name>
</gene>
<sequence length="87" mass="9224">MTLTWDKSQEYSNQAPNAGKYNTSGAPGFWFGPAIIPSAPDPDGQVSYRPTTLNANSQISQNQPVYNLSVSGGTSVSQAGDQVTINM</sequence>
<evidence type="ECO:0000256" key="1">
    <source>
        <dbReference type="SAM" id="MobiDB-lite"/>
    </source>
</evidence>
<feature type="region of interest" description="Disordered" evidence="1">
    <location>
        <begin position="1"/>
        <end position="23"/>
    </location>
</feature>
<evidence type="ECO:0000313" key="3">
    <source>
        <dbReference type="Proteomes" id="UP001165633"/>
    </source>
</evidence>
<reference evidence="2" key="1">
    <citation type="submission" date="2022-07" db="EMBL/GenBank/DDBJ databases">
        <title>Bombella genomes.</title>
        <authorList>
            <person name="Harer L."/>
            <person name="Styblova S."/>
            <person name="Ehrmann M."/>
        </authorList>
    </citation>
    <scope>NUCLEOTIDE SEQUENCE</scope>
    <source>
        <strain evidence="2">TMW 2.2559</strain>
    </source>
</reference>
<proteinExistence type="predicted"/>